<comment type="caution">
    <text evidence="1">The sequence shown here is derived from an EMBL/GenBank/DDBJ whole genome shotgun (WGS) entry which is preliminary data.</text>
</comment>
<keyword evidence="2" id="KW-1185">Reference proteome</keyword>
<dbReference type="Proteomes" id="UP000034098">
    <property type="component" value="Unassembled WGS sequence"/>
</dbReference>
<accession>A0A0M2H4G9</accession>
<evidence type="ECO:0000313" key="1">
    <source>
        <dbReference type="EMBL" id="KJL41198.1"/>
    </source>
</evidence>
<dbReference type="PATRIC" id="fig|69370.6.peg.3170"/>
<evidence type="ECO:0008006" key="3">
    <source>
        <dbReference type="Google" id="ProtNLM"/>
    </source>
</evidence>
<evidence type="ECO:0000313" key="2">
    <source>
        <dbReference type="Proteomes" id="UP000034098"/>
    </source>
</evidence>
<name>A0A0M2H4G9_MICTR</name>
<sequence>MKIRPGVFVRGDAWTAAKPEARAIARAQALTEVSASSPVVSHETAAAAHGLPLYRADRERIHIIAAAQRPGAAFGVVRHRGELSDEDVVEADGLRFTSLARTVADVARTATFEQAVTIADAALRKQFVAGPGEYDVEGAQAFRDRVAEIVRRSAHGQTRARRVLDFADGRAQLPGESISRIRLRELGFRILELQLAVPGPRGQPYYVDFGIEEIAAFGEFDGAIKYVDGKLLDGRTSSQTLDEEKQREDWIRGTTQRRYARWGWPHLATASELGACLEAFGIRPPR</sequence>
<dbReference type="AlphaFoldDB" id="A0A0M2H4G9"/>
<organism evidence="1 2">
    <name type="scientific">Microbacterium trichothecenolyticum</name>
    <name type="common">Aureobacterium trichothecenolyticum</name>
    <dbReference type="NCBI Taxonomy" id="69370"/>
    <lineage>
        <taxon>Bacteria</taxon>
        <taxon>Bacillati</taxon>
        <taxon>Actinomycetota</taxon>
        <taxon>Actinomycetes</taxon>
        <taxon>Micrococcales</taxon>
        <taxon>Microbacteriaceae</taxon>
        <taxon>Microbacterium</taxon>
    </lineage>
</organism>
<proteinExistence type="predicted"/>
<dbReference type="EMBL" id="JYJA01000038">
    <property type="protein sequence ID" value="KJL41198.1"/>
    <property type="molecule type" value="Genomic_DNA"/>
</dbReference>
<reference evidence="1 2" key="1">
    <citation type="submission" date="2015-02" db="EMBL/GenBank/DDBJ databases">
        <title>Draft genome sequences of ten Microbacterium spp. with emphasis on heavy metal contaminated environments.</title>
        <authorList>
            <person name="Corretto E."/>
        </authorList>
    </citation>
    <scope>NUCLEOTIDE SEQUENCE [LARGE SCALE GENOMIC DNA]</scope>
    <source>
        <strain evidence="1 2">DSM 8608</strain>
    </source>
</reference>
<protein>
    <recommendedName>
        <fullName evidence="3">Transcriptional regulator, AbiEi antitoxin, Type IV TA system</fullName>
    </recommendedName>
</protein>
<gene>
    <name evidence="1" type="ORF">RS82_03115</name>
</gene>